<organism evidence="2 3">
    <name type="scientific">Kutzneria viridogrisea</name>
    <dbReference type="NCBI Taxonomy" id="47990"/>
    <lineage>
        <taxon>Bacteria</taxon>
        <taxon>Bacillati</taxon>
        <taxon>Actinomycetota</taxon>
        <taxon>Actinomycetes</taxon>
        <taxon>Pseudonocardiales</taxon>
        <taxon>Pseudonocardiaceae</taxon>
        <taxon>Kutzneria</taxon>
    </lineage>
</organism>
<dbReference type="Gene3D" id="3.40.50.1820">
    <property type="entry name" value="alpha/beta hydrolase"/>
    <property type="match status" value="1"/>
</dbReference>
<dbReference type="SUPFAM" id="SSF53474">
    <property type="entry name" value="alpha/beta-Hydrolases"/>
    <property type="match status" value="1"/>
</dbReference>
<name>A0ABR6BSN9_9PSEU</name>
<dbReference type="Pfam" id="PF00561">
    <property type="entry name" value="Abhydrolase_1"/>
    <property type="match status" value="1"/>
</dbReference>
<reference evidence="2 3" key="1">
    <citation type="submission" date="2020-08" db="EMBL/GenBank/DDBJ databases">
        <title>Genomic Encyclopedia of Archaeal and Bacterial Type Strains, Phase II (KMG-II): from individual species to whole genera.</title>
        <authorList>
            <person name="Goeker M."/>
        </authorList>
    </citation>
    <scope>NUCLEOTIDE SEQUENCE [LARGE SCALE GENOMIC DNA]</scope>
    <source>
        <strain evidence="2 3">DSM 43850</strain>
    </source>
</reference>
<gene>
    <name evidence="2" type="ORF">BC739_006807</name>
</gene>
<proteinExistence type="predicted"/>
<dbReference type="RefSeq" id="WP_025361772.1">
    <property type="nucleotide sequence ID" value="NZ_BAAABQ010000017.1"/>
</dbReference>
<dbReference type="EMBL" id="JACJID010000005">
    <property type="protein sequence ID" value="MBA8929589.1"/>
    <property type="molecule type" value="Genomic_DNA"/>
</dbReference>
<protein>
    <submittedName>
        <fullName evidence="2">Pimeloyl-ACP methyl ester carboxylesterase</fullName>
    </submittedName>
</protein>
<dbReference type="Proteomes" id="UP000517916">
    <property type="component" value="Unassembled WGS sequence"/>
</dbReference>
<keyword evidence="3" id="KW-1185">Reference proteome</keyword>
<dbReference type="InterPro" id="IPR000073">
    <property type="entry name" value="AB_hydrolase_1"/>
</dbReference>
<evidence type="ECO:0000313" key="3">
    <source>
        <dbReference type="Proteomes" id="UP000517916"/>
    </source>
</evidence>
<evidence type="ECO:0000313" key="2">
    <source>
        <dbReference type="EMBL" id="MBA8929589.1"/>
    </source>
</evidence>
<feature type="domain" description="AB hydrolase-1" evidence="1">
    <location>
        <begin position="22"/>
        <end position="247"/>
    </location>
</feature>
<comment type="caution">
    <text evidence="2">The sequence shown here is derived from an EMBL/GenBank/DDBJ whole genome shotgun (WGS) entry which is preliminary data.</text>
</comment>
<dbReference type="InterPro" id="IPR029058">
    <property type="entry name" value="AB_hydrolase_fold"/>
</dbReference>
<dbReference type="PANTHER" id="PTHR43329">
    <property type="entry name" value="EPOXIDE HYDROLASE"/>
    <property type="match status" value="1"/>
</dbReference>
<accession>A0ABR6BSN9</accession>
<sequence>MEHRQVQVNGTELHVVLAGDGPPVVLLHGWPHTWFLWREVIAGLAPAHRVIAPDLRGVGGSARAAGGYDLHTLSGDVIGLLDVLGEEQAAVVGIDAGAPVAWMSAMRHGARVSRLVVMEALIGELPGAEEFGRPWWFGFHGVPGLAETVLEGREQPYLDWFLRGIGDRARHEFVAAYTGREALRCGFEYYRAMPRNAEQVAAAARRRLTTPTLAIAGGAVGTALHGQLLPIADDLRCVVVPDCGHLIPEEQPEALLGHLLPFLSTDEEGCQT</sequence>
<evidence type="ECO:0000259" key="1">
    <source>
        <dbReference type="Pfam" id="PF00561"/>
    </source>
</evidence>